<feature type="transmembrane region" description="Helical" evidence="8">
    <location>
        <begin position="97"/>
        <end position="115"/>
    </location>
</feature>
<evidence type="ECO:0000256" key="6">
    <source>
        <dbReference type="ARBA" id="ARBA00022989"/>
    </source>
</evidence>
<evidence type="ECO:0000256" key="8">
    <source>
        <dbReference type="SAM" id="Phobius"/>
    </source>
</evidence>
<evidence type="ECO:0000256" key="4">
    <source>
        <dbReference type="ARBA" id="ARBA00022679"/>
    </source>
</evidence>
<comment type="caution">
    <text evidence="9">The sequence shown here is derived from an EMBL/GenBank/DDBJ whole genome shotgun (WGS) entry which is preliminary data.</text>
</comment>
<feature type="transmembrane region" description="Helical" evidence="8">
    <location>
        <begin position="177"/>
        <end position="196"/>
    </location>
</feature>
<evidence type="ECO:0000256" key="1">
    <source>
        <dbReference type="ARBA" id="ARBA00004141"/>
    </source>
</evidence>
<evidence type="ECO:0000256" key="5">
    <source>
        <dbReference type="ARBA" id="ARBA00022692"/>
    </source>
</evidence>
<accession>A0ABR8T3A5</accession>
<feature type="transmembrane region" description="Helical" evidence="8">
    <location>
        <begin position="12"/>
        <end position="33"/>
    </location>
</feature>
<keyword evidence="6 8" id="KW-1133">Transmembrane helix</keyword>
<feature type="transmembrane region" description="Helical" evidence="8">
    <location>
        <begin position="282"/>
        <end position="305"/>
    </location>
</feature>
<evidence type="ECO:0000256" key="3">
    <source>
        <dbReference type="ARBA" id="ARBA00022428"/>
    </source>
</evidence>
<feature type="transmembrane region" description="Helical" evidence="8">
    <location>
        <begin position="121"/>
        <end position="139"/>
    </location>
</feature>
<dbReference type="PANTHER" id="PTHR13929">
    <property type="entry name" value="1,4-DIHYDROXY-2-NAPHTHOATE OCTAPRENYLTRANSFERASE"/>
    <property type="match status" value="1"/>
</dbReference>
<dbReference type="PANTHER" id="PTHR13929:SF0">
    <property type="entry name" value="UBIA PRENYLTRANSFERASE DOMAIN-CONTAINING PROTEIN 1"/>
    <property type="match status" value="1"/>
</dbReference>
<proteinExistence type="predicted"/>
<keyword evidence="5 8" id="KW-0812">Transmembrane</keyword>
<feature type="transmembrane region" description="Helical" evidence="8">
    <location>
        <begin position="151"/>
        <end position="171"/>
    </location>
</feature>
<dbReference type="InterPro" id="IPR000537">
    <property type="entry name" value="UbiA_prenyltransferase"/>
</dbReference>
<dbReference type="EMBL" id="JACSQL010000009">
    <property type="protein sequence ID" value="MBD7970018.1"/>
    <property type="molecule type" value="Genomic_DNA"/>
</dbReference>
<dbReference type="InterPro" id="IPR026046">
    <property type="entry name" value="UBIAD1"/>
</dbReference>
<comment type="subcellular location">
    <subcellularLocation>
        <location evidence="1">Membrane</location>
        <topology evidence="1">Multi-pass membrane protein</topology>
    </subcellularLocation>
</comment>
<name>A0ABR8T3A5_9BACL</name>
<sequence length="307" mass="33895">MKKWEFFKQLTRIFSITVMIVPVILGTVAAYAVTKEFHWFLFLVTLVGAVSAHIFSNLINDLWDYRNGADTKAVELEGDIATHSAILTSGKISEKRLASITWGFLLLAAVCGLVLTMICGWPILVLAIVGALLAYFYVAPPLKLGYRGKGYGEMAIFISFGVLPVLGAYYVQTGEFHLTPLLLSFPIGMLTTMLLYNHHFLHRHADAAAGKNTLVVVWGEEKGLRASKFMTALAYVFVIIAVAFDALPLYGLIAIISVIPLYKVYKTLSDKENPTEAYLPLFGASQQSSVLCGLMMVIAIFIQIWTK</sequence>
<feature type="transmembrane region" description="Helical" evidence="8">
    <location>
        <begin position="232"/>
        <end position="262"/>
    </location>
</feature>
<dbReference type="Gene3D" id="1.10.357.140">
    <property type="entry name" value="UbiA prenyltransferase"/>
    <property type="match status" value="1"/>
</dbReference>
<gene>
    <name evidence="9" type="ORF">H9647_18310</name>
</gene>
<dbReference type="CDD" id="cd13962">
    <property type="entry name" value="PT_UbiA_UBIAD1"/>
    <property type="match status" value="1"/>
</dbReference>
<dbReference type="PIRSF" id="PIRSF005355">
    <property type="entry name" value="UBIAD1"/>
    <property type="match status" value="1"/>
</dbReference>
<dbReference type="RefSeq" id="WP_191802655.1">
    <property type="nucleotide sequence ID" value="NZ_JACSQL010000009.1"/>
</dbReference>
<evidence type="ECO:0000256" key="2">
    <source>
        <dbReference type="ARBA" id="ARBA00004863"/>
    </source>
</evidence>
<comment type="pathway">
    <text evidence="2">Quinol/quinone metabolism; menaquinone biosynthesis.</text>
</comment>
<keyword evidence="7 8" id="KW-0472">Membrane</keyword>
<dbReference type="InterPro" id="IPR044878">
    <property type="entry name" value="UbiA_sf"/>
</dbReference>
<keyword evidence="4" id="KW-0808">Transferase</keyword>
<feature type="transmembrane region" description="Helical" evidence="8">
    <location>
        <begin position="39"/>
        <end position="59"/>
    </location>
</feature>
<keyword evidence="10" id="KW-1185">Reference proteome</keyword>
<reference evidence="9 10" key="1">
    <citation type="submission" date="2020-08" db="EMBL/GenBank/DDBJ databases">
        <title>A Genomic Blueprint of the Chicken Gut Microbiome.</title>
        <authorList>
            <person name="Gilroy R."/>
            <person name="Ravi A."/>
            <person name="Getino M."/>
            <person name="Pursley I."/>
            <person name="Horton D.L."/>
            <person name="Alikhan N.-F."/>
            <person name="Baker D."/>
            <person name="Gharbi K."/>
            <person name="Hall N."/>
            <person name="Watson M."/>
            <person name="Adriaenssens E.M."/>
            <person name="Foster-Nyarko E."/>
            <person name="Jarju S."/>
            <person name="Secka A."/>
            <person name="Antonio M."/>
            <person name="Oren A."/>
            <person name="Chaudhuri R."/>
            <person name="La Ragione R.M."/>
            <person name="Hildebrand F."/>
            <person name="Pallen M.J."/>
        </authorList>
    </citation>
    <scope>NUCLEOTIDE SEQUENCE [LARGE SCALE GENOMIC DNA]</scope>
    <source>
        <strain evidence="9 10">Sa2BVA9</strain>
    </source>
</reference>
<dbReference type="Pfam" id="PF01040">
    <property type="entry name" value="UbiA"/>
    <property type="match status" value="1"/>
</dbReference>
<dbReference type="Proteomes" id="UP000608071">
    <property type="component" value="Unassembled WGS sequence"/>
</dbReference>
<protein>
    <submittedName>
        <fullName evidence="9">Prenyltransferase</fullName>
    </submittedName>
</protein>
<evidence type="ECO:0000256" key="7">
    <source>
        <dbReference type="ARBA" id="ARBA00023136"/>
    </source>
</evidence>
<organism evidence="9 10">
    <name type="scientific">Paenibacillus gallinarum</name>
    <dbReference type="NCBI Taxonomy" id="2762232"/>
    <lineage>
        <taxon>Bacteria</taxon>
        <taxon>Bacillati</taxon>
        <taxon>Bacillota</taxon>
        <taxon>Bacilli</taxon>
        <taxon>Bacillales</taxon>
        <taxon>Paenibacillaceae</taxon>
        <taxon>Paenibacillus</taxon>
    </lineage>
</organism>
<evidence type="ECO:0000313" key="10">
    <source>
        <dbReference type="Proteomes" id="UP000608071"/>
    </source>
</evidence>
<evidence type="ECO:0000313" key="9">
    <source>
        <dbReference type="EMBL" id="MBD7970018.1"/>
    </source>
</evidence>
<keyword evidence="3" id="KW-0474">Menaquinone biosynthesis</keyword>